<protein>
    <submittedName>
        <fullName evidence="1">Uncharacterized protein</fullName>
    </submittedName>
</protein>
<dbReference type="Proteomes" id="UP000250275">
    <property type="component" value="Unassembled WGS sequence"/>
</dbReference>
<proteinExistence type="predicted"/>
<organism evidence="1 2">
    <name type="scientific">Eufriesea mexicana</name>
    <dbReference type="NCBI Taxonomy" id="516756"/>
    <lineage>
        <taxon>Eukaryota</taxon>
        <taxon>Metazoa</taxon>
        <taxon>Ecdysozoa</taxon>
        <taxon>Arthropoda</taxon>
        <taxon>Hexapoda</taxon>
        <taxon>Insecta</taxon>
        <taxon>Pterygota</taxon>
        <taxon>Neoptera</taxon>
        <taxon>Endopterygota</taxon>
        <taxon>Hymenoptera</taxon>
        <taxon>Apocrita</taxon>
        <taxon>Aculeata</taxon>
        <taxon>Apoidea</taxon>
        <taxon>Anthophila</taxon>
        <taxon>Apidae</taxon>
        <taxon>Eufriesea</taxon>
    </lineage>
</organism>
<evidence type="ECO:0000313" key="1">
    <source>
        <dbReference type="EMBL" id="OAD55086.1"/>
    </source>
</evidence>
<gene>
    <name evidence="1" type="ORF">WN48_05599</name>
</gene>
<dbReference type="EMBL" id="KQ763442">
    <property type="protein sequence ID" value="OAD55086.1"/>
    <property type="molecule type" value="Genomic_DNA"/>
</dbReference>
<reference evidence="1 2" key="1">
    <citation type="submission" date="2015-07" db="EMBL/GenBank/DDBJ databases">
        <title>The genome of Eufriesea mexicana.</title>
        <authorList>
            <person name="Pan H."/>
            <person name="Kapheim K."/>
        </authorList>
    </citation>
    <scope>NUCLEOTIDE SEQUENCE [LARGE SCALE GENOMIC DNA]</scope>
    <source>
        <strain evidence="1">0111107269</strain>
        <tissue evidence="1">Whole body</tissue>
    </source>
</reference>
<keyword evidence="2" id="KW-1185">Reference proteome</keyword>
<evidence type="ECO:0000313" key="2">
    <source>
        <dbReference type="Proteomes" id="UP000250275"/>
    </source>
</evidence>
<name>A0A310SMB8_9HYME</name>
<accession>A0A310SMB8</accession>
<sequence length="121" mass="14023">MIDRRNDGLATKLKKNLECKELNTVDLDFLADIVIIETIERWTDETRTLRLRSPRTGKKYNPIVHVINAAAQLLKVDAEKFLKILNDPLLNLQGFKHRVTALLSPRVVRVKLFTYLINNSR</sequence>
<dbReference type="AlphaFoldDB" id="A0A310SMB8"/>